<reference evidence="1" key="1">
    <citation type="submission" date="2022-11" db="EMBL/GenBank/DDBJ databases">
        <title>Centuries of genome instability and evolution in soft-shell clam transmissible cancer (bioRxiv).</title>
        <authorList>
            <person name="Hart S.F.M."/>
            <person name="Yonemitsu M.A."/>
            <person name="Giersch R.M."/>
            <person name="Beal B.F."/>
            <person name="Arriagada G."/>
            <person name="Davis B.W."/>
            <person name="Ostrander E.A."/>
            <person name="Goff S.P."/>
            <person name="Metzger M.J."/>
        </authorList>
    </citation>
    <scope>NUCLEOTIDE SEQUENCE</scope>
    <source>
        <strain evidence="1">MELC-2E11</strain>
        <tissue evidence="1">Siphon/mantle</tissue>
    </source>
</reference>
<sequence length="149" mass="16686">MDAIAKNIVGTWDHIGNDDMGPFLDAIGASEDAKEIMMNSCPRLTFEVTGDKVLATNTPNPAMAPSSIVTYQFALEKEFSIELLNLTVKMCISWEDGKMVQKIRTETDALKNHQIEYSQNEKGQLVQAYCFKSENKEDVTATVTFERAR</sequence>
<evidence type="ECO:0000313" key="2">
    <source>
        <dbReference type="Proteomes" id="UP001164746"/>
    </source>
</evidence>
<protein>
    <submittedName>
        <fullName evidence="1">Uncharacterized protein</fullName>
    </submittedName>
</protein>
<dbReference type="EMBL" id="CP111019">
    <property type="protein sequence ID" value="WAR12465.1"/>
    <property type="molecule type" value="Genomic_DNA"/>
</dbReference>
<dbReference type="Gene3D" id="2.40.128.20">
    <property type="match status" value="1"/>
</dbReference>
<dbReference type="InterPro" id="IPR012674">
    <property type="entry name" value="Calycin"/>
</dbReference>
<accession>A0ABY7ERJ3</accession>
<name>A0ABY7ERJ3_MYAAR</name>
<proteinExistence type="predicted"/>
<dbReference type="SUPFAM" id="SSF50814">
    <property type="entry name" value="Lipocalins"/>
    <property type="match status" value="1"/>
</dbReference>
<evidence type="ECO:0000313" key="1">
    <source>
        <dbReference type="EMBL" id="WAR12465.1"/>
    </source>
</evidence>
<dbReference type="Proteomes" id="UP001164746">
    <property type="component" value="Chromosome 8"/>
</dbReference>
<keyword evidence="2" id="KW-1185">Reference proteome</keyword>
<gene>
    <name evidence="1" type="ORF">MAR_026645</name>
</gene>
<organism evidence="1 2">
    <name type="scientific">Mya arenaria</name>
    <name type="common">Soft-shell clam</name>
    <dbReference type="NCBI Taxonomy" id="6604"/>
    <lineage>
        <taxon>Eukaryota</taxon>
        <taxon>Metazoa</taxon>
        <taxon>Spiralia</taxon>
        <taxon>Lophotrochozoa</taxon>
        <taxon>Mollusca</taxon>
        <taxon>Bivalvia</taxon>
        <taxon>Autobranchia</taxon>
        <taxon>Heteroconchia</taxon>
        <taxon>Euheterodonta</taxon>
        <taxon>Imparidentia</taxon>
        <taxon>Neoheterodontei</taxon>
        <taxon>Myida</taxon>
        <taxon>Myoidea</taxon>
        <taxon>Myidae</taxon>
        <taxon>Mya</taxon>
    </lineage>
</organism>